<keyword evidence="4" id="KW-1185">Reference proteome</keyword>
<protein>
    <recommendedName>
        <fullName evidence="5">PucR C-terminal helix-turn-helix domain-containing protein</fullName>
    </recommendedName>
</protein>
<dbReference type="Gene3D" id="1.10.10.2840">
    <property type="entry name" value="PucR C-terminal helix-turn-helix domain"/>
    <property type="match status" value="1"/>
</dbReference>
<proteinExistence type="predicted"/>
<evidence type="ECO:0000313" key="3">
    <source>
        <dbReference type="EMBL" id="GEC14016.1"/>
    </source>
</evidence>
<dbReference type="PANTHER" id="PTHR33744:SF1">
    <property type="entry name" value="DNA-BINDING TRANSCRIPTIONAL ACTIVATOR ADER"/>
    <property type="match status" value="1"/>
</dbReference>
<evidence type="ECO:0000259" key="2">
    <source>
        <dbReference type="Pfam" id="PF14361"/>
    </source>
</evidence>
<accession>A0ABQ0RQC2</accession>
<dbReference type="InterPro" id="IPR051448">
    <property type="entry name" value="CdaR-like_regulators"/>
</dbReference>
<comment type="caution">
    <text evidence="3">The sequence shown here is derived from an EMBL/GenBank/DDBJ whole genome shotgun (WGS) entry which is preliminary data.</text>
</comment>
<evidence type="ECO:0008006" key="5">
    <source>
        <dbReference type="Google" id="ProtNLM"/>
    </source>
</evidence>
<reference evidence="3 4" key="1">
    <citation type="submission" date="2019-06" db="EMBL/GenBank/DDBJ databases">
        <title>Whole genome shotgun sequence of Glutamicibacter nicotianae NBRC 14234.</title>
        <authorList>
            <person name="Hosoyama A."/>
            <person name="Uohara A."/>
            <person name="Ohji S."/>
            <person name="Ichikawa N."/>
        </authorList>
    </citation>
    <scope>NUCLEOTIDE SEQUENCE [LARGE SCALE GENOMIC DNA]</scope>
    <source>
        <strain evidence="3 4">NBRC 14234</strain>
    </source>
</reference>
<gene>
    <name evidence="3" type="ORF">ANI01nite_32190</name>
</gene>
<dbReference type="InterPro" id="IPR042070">
    <property type="entry name" value="PucR_C-HTH_sf"/>
</dbReference>
<dbReference type="EMBL" id="BJNE01000026">
    <property type="protein sequence ID" value="GEC14016.1"/>
    <property type="molecule type" value="Genomic_DNA"/>
</dbReference>
<dbReference type="Proteomes" id="UP000316242">
    <property type="component" value="Unassembled WGS sequence"/>
</dbReference>
<dbReference type="InterPro" id="IPR025736">
    <property type="entry name" value="PucR_C-HTH_dom"/>
</dbReference>
<feature type="domain" description="PucR C-terminal helix-turn-helix" evidence="1">
    <location>
        <begin position="337"/>
        <end position="392"/>
    </location>
</feature>
<name>A0ABQ0RQC2_GLUNI</name>
<organism evidence="3 4">
    <name type="scientific">Glutamicibacter nicotianae</name>
    <name type="common">Arthrobacter nicotianae</name>
    <dbReference type="NCBI Taxonomy" id="37929"/>
    <lineage>
        <taxon>Bacteria</taxon>
        <taxon>Bacillati</taxon>
        <taxon>Actinomycetota</taxon>
        <taxon>Actinomycetes</taxon>
        <taxon>Micrococcales</taxon>
        <taxon>Micrococcaceae</taxon>
        <taxon>Glutamicibacter</taxon>
    </lineage>
</organism>
<dbReference type="PANTHER" id="PTHR33744">
    <property type="entry name" value="CARBOHYDRATE DIACID REGULATOR"/>
    <property type="match status" value="1"/>
</dbReference>
<dbReference type="Pfam" id="PF14361">
    <property type="entry name" value="RsbRD_N"/>
    <property type="match status" value="1"/>
</dbReference>
<evidence type="ECO:0000259" key="1">
    <source>
        <dbReference type="Pfam" id="PF13556"/>
    </source>
</evidence>
<dbReference type="InterPro" id="IPR025751">
    <property type="entry name" value="RsbRD_N_dom"/>
</dbReference>
<dbReference type="Pfam" id="PF13556">
    <property type="entry name" value="HTH_30"/>
    <property type="match status" value="1"/>
</dbReference>
<sequence>MGRTLQSLWTRNMIQTQYLYAISEAIASDIPQLSDSISRRLHNDVQAGVGLDPALAQRRSERLTAALRSMSQGLAGAAEPGNDFLVEATVEAKAAAQAGLDLHELIHTYRVLQSVMWDVLLNLTTTIIPDSSQQLLAQKSVSRLQNHWHDVVVAEVVDAYRSEQHRFFYKSEGHRLRIELRDFIAGRRTTPPEAAYNFKSKHLSVVAWGDEPETTIELAGAMLGATGQLVLESTDEAFLGWLAVQTKPSLVGQFTEEAFPEGSHLAFGSLDEGFEGFRRSHQRAWRAYKVGRLTGAKLTSYADVALESVFATDLQTVRDVVRQQLGPLLSDPRKDILCDTLQAYFASGCNAVAAATVLGVHERTVGYRLRSVEERLGVQVSTRHVELLVALRLRNLLQSTGAIGVP</sequence>
<feature type="domain" description="RsbT co-antagonist protein RsbRD N-terminal" evidence="2">
    <location>
        <begin position="31"/>
        <end position="166"/>
    </location>
</feature>
<evidence type="ECO:0000313" key="4">
    <source>
        <dbReference type="Proteomes" id="UP000316242"/>
    </source>
</evidence>